<keyword evidence="7 12" id="KW-0720">Serine protease</keyword>
<comment type="subcellular location">
    <subcellularLocation>
        <location evidence="1 12">Secreted</location>
    </subcellularLocation>
</comment>
<evidence type="ECO:0000256" key="11">
    <source>
        <dbReference type="ARBA" id="ARBA00024195"/>
    </source>
</evidence>
<dbReference type="GO" id="GO:0005576">
    <property type="term" value="C:extracellular region"/>
    <property type="evidence" value="ECO:0007669"/>
    <property type="project" value="UniProtKB-SubCell"/>
</dbReference>
<dbReference type="InterPro" id="IPR051487">
    <property type="entry name" value="Ser/Thr_Proteases_Immune/Dev"/>
</dbReference>
<dbReference type="EMBL" id="OU895879">
    <property type="protein sequence ID" value="CAG9806991.1"/>
    <property type="molecule type" value="Genomic_DNA"/>
</dbReference>
<dbReference type="InterPro" id="IPR038565">
    <property type="entry name" value="CLIP_sf"/>
</dbReference>
<evidence type="ECO:0000256" key="10">
    <source>
        <dbReference type="ARBA" id="ARBA00023180"/>
    </source>
</evidence>
<evidence type="ECO:0000256" key="8">
    <source>
        <dbReference type="ARBA" id="ARBA00022859"/>
    </source>
</evidence>
<dbReference type="Gene3D" id="3.30.1640.30">
    <property type="match status" value="1"/>
</dbReference>
<keyword evidence="6 12" id="KW-0378">Hydrolase</keyword>
<evidence type="ECO:0000256" key="12">
    <source>
        <dbReference type="RuleBase" id="RU366078"/>
    </source>
</evidence>
<evidence type="ECO:0000256" key="2">
    <source>
        <dbReference type="ARBA" id="ARBA00022525"/>
    </source>
</evidence>
<keyword evidence="3" id="KW-0399">Innate immunity</keyword>
<evidence type="ECO:0000256" key="3">
    <source>
        <dbReference type="ARBA" id="ARBA00022588"/>
    </source>
</evidence>
<dbReference type="AlphaFoldDB" id="A0A9N9WWS7"/>
<dbReference type="PRINTS" id="PR00722">
    <property type="entry name" value="CHYMOTRYPSIN"/>
</dbReference>
<dbReference type="InterPro" id="IPR001254">
    <property type="entry name" value="Trypsin_dom"/>
</dbReference>
<dbReference type="PROSITE" id="PS50240">
    <property type="entry name" value="TRYPSIN_DOM"/>
    <property type="match status" value="1"/>
</dbReference>
<feature type="domain" description="Peptidase S1" evidence="13">
    <location>
        <begin position="111"/>
        <end position="376"/>
    </location>
</feature>
<keyword evidence="2 12" id="KW-0964">Secreted</keyword>
<sequence>MIKIIIYCLLVYALLLTVNLVESRIETSSRSIDTGVATCSADEECILHNKCDEVNKITRKRFLSIDERKYLRSRLCRYINREHHFCCKKKIEKKRVLPEVPVCGLVFSDRIFSSSEDPYIDKYPWTAISMYTTPENKIESHCGGSLITERHVLTAAHCNFRVPKTWKISKVRLGEWDRRTNPDCMEFVNEQVCNDPFVDVQVMKVITHPNYKKESVNQFNDIAILELERDVKFTEWIKPICLPVDLNIRNMNFTSHSVEVSGFKLTEKDVESSSPTKKVFYLYVVEQEKCKANYASMKVDVTNAHICAGIEEKKEFCNPDSGGSLVKEGTFPSSKFAHYQLIGIQSFGPEHCATTENPGVYTLVSPHMDWIIKNIN</sequence>
<dbReference type="SMART" id="SM00020">
    <property type="entry name" value="Tryp_SPc"/>
    <property type="match status" value="1"/>
</dbReference>
<evidence type="ECO:0000256" key="5">
    <source>
        <dbReference type="ARBA" id="ARBA00022729"/>
    </source>
</evidence>
<dbReference type="InterPro" id="IPR022700">
    <property type="entry name" value="CLIP"/>
</dbReference>
<reference evidence="14" key="1">
    <citation type="submission" date="2022-01" db="EMBL/GenBank/DDBJ databases">
        <authorList>
            <person name="King R."/>
        </authorList>
    </citation>
    <scope>NUCLEOTIDE SEQUENCE</scope>
</reference>
<proteinExistence type="inferred from homology"/>
<protein>
    <recommendedName>
        <fullName evidence="12">CLIP domain-containing serine protease</fullName>
        <ecNumber evidence="12">3.4.21.-</ecNumber>
    </recommendedName>
</protein>
<keyword evidence="9" id="KW-1015">Disulfide bond</keyword>
<dbReference type="GO" id="GO:0004252">
    <property type="term" value="F:serine-type endopeptidase activity"/>
    <property type="evidence" value="ECO:0007669"/>
    <property type="project" value="UniProtKB-UniRule"/>
</dbReference>
<feature type="chain" id="PRO_5041011857" description="CLIP domain-containing serine protease" evidence="12">
    <location>
        <begin position="24"/>
        <end position="376"/>
    </location>
</feature>
<gene>
    <name evidence="14" type="ORF">CHIRRI_LOCUS9843</name>
</gene>
<dbReference type="CDD" id="cd00190">
    <property type="entry name" value="Tryp_SPc"/>
    <property type="match status" value="1"/>
</dbReference>
<dbReference type="Gene3D" id="2.40.10.10">
    <property type="entry name" value="Trypsin-like serine proteases"/>
    <property type="match status" value="2"/>
</dbReference>
<keyword evidence="10" id="KW-0325">Glycoprotein</keyword>
<dbReference type="InterPro" id="IPR043504">
    <property type="entry name" value="Peptidase_S1_PA_chymotrypsin"/>
</dbReference>
<dbReference type="Proteomes" id="UP001153620">
    <property type="component" value="Chromosome 3"/>
</dbReference>
<keyword evidence="5 12" id="KW-0732">Signal</keyword>
<evidence type="ECO:0000256" key="1">
    <source>
        <dbReference type="ARBA" id="ARBA00004613"/>
    </source>
</evidence>
<dbReference type="InterPro" id="IPR009003">
    <property type="entry name" value="Peptidase_S1_PA"/>
</dbReference>
<evidence type="ECO:0000256" key="9">
    <source>
        <dbReference type="ARBA" id="ARBA00023157"/>
    </source>
</evidence>
<dbReference type="SUPFAM" id="SSF50494">
    <property type="entry name" value="Trypsin-like serine proteases"/>
    <property type="match status" value="1"/>
</dbReference>
<evidence type="ECO:0000313" key="14">
    <source>
        <dbReference type="EMBL" id="CAG9806991.1"/>
    </source>
</evidence>
<dbReference type="Pfam" id="PF12032">
    <property type="entry name" value="CLIP"/>
    <property type="match status" value="1"/>
</dbReference>
<dbReference type="FunFam" id="2.40.10.10:FF:000028">
    <property type="entry name" value="Serine protease easter"/>
    <property type="match status" value="1"/>
</dbReference>
<reference evidence="14" key="2">
    <citation type="submission" date="2022-10" db="EMBL/GenBank/DDBJ databases">
        <authorList>
            <consortium name="ENA_rothamsted_submissions"/>
            <consortium name="culmorum"/>
            <person name="King R."/>
        </authorList>
    </citation>
    <scope>NUCLEOTIDE SEQUENCE</scope>
</reference>
<comment type="domain">
    <text evidence="12">The clip domain consists of 35-55 residues which are 'knitted' together usually by 3 conserved disulfide bonds forming a clip-like compact structure.</text>
</comment>
<dbReference type="InterPro" id="IPR018114">
    <property type="entry name" value="TRYPSIN_HIS"/>
</dbReference>
<accession>A0A9N9WWS7</accession>
<keyword evidence="4 12" id="KW-0645">Protease</keyword>
<dbReference type="PROSITE" id="PS00134">
    <property type="entry name" value="TRYPSIN_HIS"/>
    <property type="match status" value="1"/>
</dbReference>
<evidence type="ECO:0000256" key="6">
    <source>
        <dbReference type="ARBA" id="ARBA00022801"/>
    </source>
</evidence>
<evidence type="ECO:0000259" key="13">
    <source>
        <dbReference type="PROSITE" id="PS50240"/>
    </source>
</evidence>
<dbReference type="GO" id="GO:0006508">
    <property type="term" value="P:proteolysis"/>
    <property type="evidence" value="ECO:0007669"/>
    <property type="project" value="UniProtKB-KW"/>
</dbReference>
<evidence type="ECO:0000256" key="7">
    <source>
        <dbReference type="ARBA" id="ARBA00022825"/>
    </source>
</evidence>
<evidence type="ECO:0000313" key="15">
    <source>
        <dbReference type="Proteomes" id="UP001153620"/>
    </source>
</evidence>
<name>A0A9N9WWS7_9DIPT</name>
<dbReference type="Pfam" id="PF00089">
    <property type="entry name" value="Trypsin"/>
    <property type="match status" value="1"/>
</dbReference>
<keyword evidence="15" id="KW-1185">Reference proteome</keyword>
<evidence type="ECO:0000256" key="4">
    <source>
        <dbReference type="ARBA" id="ARBA00022670"/>
    </source>
</evidence>
<dbReference type="EC" id="3.4.21.-" evidence="12"/>
<feature type="signal peptide" evidence="12">
    <location>
        <begin position="1"/>
        <end position="23"/>
    </location>
</feature>
<dbReference type="GO" id="GO:0045087">
    <property type="term" value="P:innate immune response"/>
    <property type="evidence" value="ECO:0007669"/>
    <property type="project" value="UniProtKB-KW"/>
</dbReference>
<dbReference type="OrthoDB" id="9028152at2759"/>
<dbReference type="InterPro" id="IPR001314">
    <property type="entry name" value="Peptidase_S1A"/>
</dbReference>
<comment type="similarity">
    <text evidence="11 12">Belongs to the peptidase S1 family. CLIP subfamily.</text>
</comment>
<keyword evidence="8" id="KW-0391">Immunity</keyword>
<dbReference type="PANTHER" id="PTHR24256">
    <property type="entry name" value="TRYPTASE-RELATED"/>
    <property type="match status" value="1"/>
</dbReference>
<organism evidence="14 15">
    <name type="scientific">Chironomus riparius</name>
    <dbReference type="NCBI Taxonomy" id="315576"/>
    <lineage>
        <taxon>Eukaryota</taxon>
        <taxon>Metazoa</taxon>
        <taxon>Ecdysozoa</taxon>
        <taxon>Arthropoda</taxon>
        <taxon>Hexapoda</taxon>
        <taxon>Insecta</taxon>
        <taxon>Pterygota</taxon>
        <taxon>Neoptera</taxon>
        <taxon>Endopterygota</taxon>
        <taxon>Diptera</taxon>
        <taxon>Nematocera</taxon>
        <taxon>Chironomoidea</taxon>
        <taxon>Chironomidae</taxon>
        <taxon>Chironominae</taxon>
        <taxon>Chironomus</taxon>
    </lineage>
</organism>